<evidence type="ECO:0000256" key="6">
    <source>
        <dbReference type="SAM" id="MobiDB-lite"/>
    </source>
</evidence>
<keyword evidence="3 7" id="KW-1133">Transmembrane helix</keyword>
<dbReference type="EMBL" id="NLAX01001623">
    <property type="protein sequence ID" value="PKS04997.1"/>
    <property type="molecule type" value="Genomic_DNA"/>
</dbReference>
<keyword evidence="4 7" id="KW-0472">Membrane</keyword>
<feature type="transmembrane region" description="Helical" evidence="7">
    <location>
        <begin position="13"/>
        <end position="32"/>
    </location>
</feature>
<dbReference type="GO" id="GO:0016020">
    <property type="term" value="C:membrane"/>
    <property type="evidence" value="ECO:0007669"/>
    <property type="project" value="UniProtKB-SubCell"/>
</dbReference>
<dbReference type="Proteomes" id="UP000233524">
    <property type="component" value="Unassembled WGS sequence"/>
</dbReference>
<dbReference type="InParanoid" id="A0A2N3MXV0"/>
<feature type="transmembrane region" description="Helical" evidence="7">
    <location>
        <begin position="44"/>
        <end position="67"/>
    </location>
</feature>
<comment type="subcellular location">
    <subcellularLocation>
        <location evidence="1">Membrane</location>
        <topology evidence="1">Multi-pass membrane protein</topology>
    </subcellularLocation>
</comment>
<dbReference type="InterPro" id="IPR049326">
    <property type="entry name" value="Rhodopsin_dom_fungi"/>
</dbReference>
<evidence type="ECO:0000256" key="7">
    <source>
        <dbReference type="SAM" id="Phobius"/>
    </source>
</evidence>
<dbReference type="VEuPathDB" id="FungiDB:jhhlp_008363"/>
<organism evidence="9 10">
    <name type="scientific">Lomentospora prolificans</name>
    <dbReference type="NCBI Taxonomy" id="41688"/>
    <lineage>
        <taxon>Eukaryota</taxon>
        <taxon>Fungi</taxon>
        <taxon>Dikarya</taxon>
        <taxon>Ascomycota</taxon>
        <taxon>Pezizomycotina</taxon>
        <taxon>Sordariomycetes</taxon>
        <taxon>Hypocreomycetidae</taxon>
        <taxon>Microascales</taxon>
        <taxon>Microascaceae</taxon>
        <taxon>Lomentospora</taxon>
    </lineage>
</organism>
<feature type="transmembrane region" description="Helical" evidence="7">
    <location>
        <begin position="121"/>
        <end position="143"/>
    </location>
</feature>
<feature type="transmembrane region" description="Helical" evidence="7">
    <location>
        <begin position="241"/>
        <end position="264"/>
    </location>
</feature>
<feature type="transmembrane region" description="Helical" evidence="7">
    <location>
        <begin position="167"/>
        <end position="191"/>
    </location>
</feature>
<dbReference type="InterPro" id="IPR052337">
    <property type="entry name" value="SAT4-like"/>
</dbReference>
<feature type="domain" description="Rhodopsin" evidence="8">
    <location>
        <begin position="28"/>
        <end position="265"/>
    </location>
</feature>
<evidence type="ECO:0000313" key="9">
    <source>
        <dbReference type="EMBL" id="PKS04997.1"/>
    </source>
</evidence>
<dbReference type="Pfam" id="PF20684">
    <property type="entry name" value="Fung_rhodopsin"/>
    <property type="match status" value="1"/>
</dbReference>
<dbReference type="STRING" id="41688.A0A2N3MXV0"/>
<evidence type="ECO:0000256" key="3">
    <source>
        <dbReference type="ARBA" id="ARBA00022989"/>
    </source>
</evidence>
<reference evidence="9 10" key="1">
    <citation type="journal article" date="2017" name="G3 (Bethesda)">
        <title>First Draft Genome Sequence of the Pathogenic Fungus Lomentospora prolificans (Formerly Scedosporium prolificans).</title>
        <authorList>
            <person name="Luo R."/>
            <person name="Zimin A."/>
            <person name="Workman R."/>
            <person name="Fan Y."/>
            <person name="Pertea G."/>
            <person name="Grossman N."/>
            <person name="Wear M.P."/>
            <person name="Jia B."/>
            <person name="Miller H."/>
            <person name="Casadevall A."/>
            <person name="Timp W."/>
            <person name="Zhang S.X."/>
            <person name="Salzberg S.L."/>
        </authorList>
    </citation>
    <scope>NUCLEOTIDE SEQUENCE [LARGE SCALE GENOMIC DNA]</scope>
    <source>
        <strain evidence="9 10">JHH-5317</strain>
    </source>
</reference>
<gene>
    <name evidence="9" type="ORF">jhhlp_008363</name>
</gene>
<dbReference type="PANTHER" id="PTHR33048:SF42">
    <property type="entry name" value="INTEGRAL MEMBRANE PROTEIN"/>
    <property type="match status" value="1"/>
</dbReference>
<sequence>MNPAHSIDPSVKSLFWILISSATLFIFLRLYYKYRGQGLHRDDLVLFASWVALFVNGIMITVILDIATSTRVPADPAATFQKLIILGLMSTTLALLSQAWSKTSFAMTLLGISNVKNWVTYFLWFAIFSMNISFVLSAIFFWVQCTPLEGFWNNSIELKCWNPTINIAYGMAVSAYSGILDLAFALLPWKILMPLNLSTKEKIGCAIAMSMGVFAAVAAFIKCSKFLSIAPGGTGDSMQLAIWGVAEPAITIIAASMPTLRLFVRKLTGPKDYAMEEGRAADEIGLQEVHAEGGNSRRDTRSRGSRAT</sequence>
<proteinExistence type="inferred from homology"/>
<feature type="compositionally biased region" description="Basic and acidic residues" evidence="6">
    <location>
        <begin position="289"/>
        <end position="302"/>
    </location>
</feature>
<feature type="transmembrane region" description="Helical" evidence="7">
    <location>
        <begin position="203"/>
        <end position="221"/>
    </location>
</feature>
<comment type="caution">
    <text evidence="9">The sequence shown here is derived from an EMBL/GenBank/DDBJ whole genome shotgun (WGS) entry which is preliminary data.</text>
</comment>
<evidence type="ECO:0000256" key="1">
    <source>
        <dbReference type="ARBA" id="ARBA00004141"/>
    </source>
</evidence>
<dbReference type="OrthoDB" id="5417887at2759"/>
<evidence type="ECO:0000313" key="10">
    <source>
        <dbReference type="Proteomes" id="UP000233524"/>
    </source>
</evidence>
<protein>
    <recommendedName>
        <fullName evidence="8">Rhodopsin domain-containing protein</fullName>
    </recommendedName>
</protein>
<keyword evidence="10" id="KW-1185">Reference proteome</keyword>
<evidence type="ECO:0000256" key="5">
    <source>
        <dbReference type="ARBA" id="ARBA00038359"/>
    </source>
</evidence>
<evidence type="ECO:0000256" key="4">
    <source>
        <dbReference type="ARBA" id="ARBA00023136"/>
    </source>
</evidence>
<evidence type="ECO:0000256" key="2">
    <source>
        <dbReference type="ARBA" id="ARBA00022692"/>
    </source>
</evidence>
<evidence type="ECO:0000259" key="8">
    <source>
        <dbReference type="Pfam" id="PF20684"/>
    </source>
</evidence>
<accession>A0A2N3MXV0</accession>
<name>A0A2N3MXV0_9PEZI</name>
<feature type="region of interest" description="Disordered" evidence="6">
    <location>
        <begin position="285"/>
        <end position="308"/>
    </location>
</feature>
<dbReference type="AlphaFoldDB" id="A0A2N3MXV0"/>
<feature type="transmembrane region" description="Helical" evidence="7">
    <location>
        <begin position="79"/>
        <end position="100"/>
    </location>
</feature>
<comment type="similarity">
    <text evidence="5">Belongs to the SAT4 family.</text>
</comment>
<keyword evidence="2 7" id="KW-0812">Transmembrane</keyword>
<dbReference type="PANTHER" id="PTHR33048">
    <property type="entry name" value="PTH11-LIKE INTEGRAL MEMBRANE PROTEIN (AFU_ORTHOLOGUE AFUA_5G11245)"/>
    <property type="match status" value="1"/>
</dbReference>